<dbReference type="EMBL" id="LMWW01000088">
    <property type="protein sequence ID" value="KUN75205.1"/>
    <property type="molecule type" value="Genomic_DNA"/>
</dbReference>
<keyword evidence="2" id="KW-1185">Reference proteome</keyword>
<name>A0A101SJL1_9ACTN</name>
<gene>
    <name evidence="1" type="ORF">AQJ64_43375</name>
</gene>
<organism evidence="1 2">
    <name type="scientific">Streptomyces griseoruber</name>
    <dbReference type="NCBI Taxonomy" id="1943"/>
    <lineage>
        <taxon>Bacteria</taxon>
        <taxon>Bacillati</taxon>
        <taxon>Actinomycetota</taxon>
        <taxon>Actinomycetes</taxon>
        <taxon>Kitasatosporales</taxon>
        <taxon>Streptomycetaceae</taxon>
        <taxon>Streptomyces</taxon>
    </lineage>
</organism>
<proteinExistence type="predicted"/>
<dbReference type="Proteomes" id="UP000052982">
    <property type="component" value="Unassembled WGS sequence"/>
</dbReference>
<evidence type="ECO:0000313" key="2">
    <source>
        <dbReference type="Proteomes" id="UP000052982"/>
    </source>
</evidence>
<reference evidence="1 2" key="1">
    <citation type="submission" date="2015-10" db="EMBL/GenBank/DDBJ databases">
        <title>Draft genome sequence of Streptomyces griseoruber DSM 40281, type strain for the species Streptomyces griseoruber.</title>
        <authorList>
            <person name="Ruckert C."/>
            <person name="Winkler A."/>
            <person name="Kalinowski J."/>
            <person name="Kampfer P."/>
            <person name="Glaeser S."/>
        </authorList>
    </citation>
    <scope>NUCLEOTIDE SEQUENCE [LARGE SCALE GENOMIC DNA]</scope>
    <source>
        <strain evidence="1 2">DSM 40281</strain>
    </source>
</reference>
<dbReference type="AlphaFoldDB" id="A0A101SJL1"/>
<protein>
    <submittedName>
        <fullName evidence="1">Uncharacterized protein</fullName>
    </submittedName>
</protein>
<sequence length="91" mass="9221">MDLVEDAAGGVVGAVVLGEVLRAPAGVRGEQSSQPLALLLLQVACADASGRDRDRHARVVLLGVSAARLGPAVDVVDATCQSRVREAPPPG</sequence>
<comment type="caution">
    <text evidence="1">The sequence shown here is derived from an EMBL/GenBank/DDBJ whole genome shotgun (WGS) entry which is preliminary data.</text>
</comment>
<accession>A0A101SJL1</accession>
<evidence type="ECO:0000313" key="1">
    <source>
        <dbReference type="EMBL" id="KUN75205.1"/>
    </source>
</evidence>